<dbReference type="OrthoDB" id="1684946at2"/>
<evidence type="ECO:0000313" key="2">
    <source>
        <dbReference type="EMBL" id="PLS00397.1"/>
    </source>
</evidence>
<dbReference type="InterPro" id="IPR018743">
    <property type="entry name" value="DUF2292"/>
</dbReference>
<evidence type="ECO:0000313" key="3">
    <source>
        <dbReference type="Proteomes" id="UP000234951"/>
    </source>
</evidence>
<evidence type="ECO:0000313" key="4">
    <source>
        <dbReference type="Proteomes" id="UP000235114"/>
    </source>
</evidence>
<name>A0A2N5GPU9_9BACI</name>
<sequence>MSLSEVERFFYLEGGACLGKKVNQFDEIYSHLQEILAGMKYGSITLVVQDGVVVQIEKNEKLRIK</sequence>
<protein>
    <submittedName>
        <fullName evidence="1">DUF2292 domain-containing protein</fullName>
    </submittedName>
</protein>
<dbReference type="Pfam" id="PF10055">
    <property type="entry name" value="DUF2292"/>
    <property type="match status" value="1"/>
</dbReference>
<dbReference type="Proteomes" id="UP000235114">
    <property type="component" value="Unassembled WGS sequence"/>
</dbReference>
<dbReference type="EMBL" id="PGVD01000011">
    <property type="protein sequence ID" value="PLS00397.1"/>
    <property type="molecule type" value="Genomic_DNA"/>
</dbReference>
<dbReference type="Proteomes" id="UP000234951">
    <property type="component" value="Unassembled WGS sequence"/>
</dbReference>
<dbReference type="EMBL" id="PGVA01000011">
    <property type="protein sequence ID" value="PLR84775.1"/>
    <property type="molecule type" value="Genomic_DNA"/>
</dbReference>
<reference evidence="2 4" key="2">
    <citation type="submission" date="2017-12" db="EMBL/GenBank/DDBJ databases">
        <title>Comparative Functional Genomics of Dry Heat Resistant strains isolated from the Viking Spacecraft.</title>
        <authorList>
            <person name="Seuylemezian A."/>
            <person name="Cooper K."/>
            <person name="Vaishampayan P."/>
        </authorList>
    </citation>
    <scope>NUCLEOTIDE SEQUENCE [LARGE SCALE GENOMIC DNA]</scope>
    <source>
        <strain evidence="2 4">ATCC 29669</strain>
    </source>
</reference>
<gene>
    <name evidence="1" type="ORF">CU635_05720</name>
    <name evidence="2" type="ORF">CVD25_03075</name>
</gene>
<accession>A0A2N5GPU9</accession>
<evidence type="ECO:0000313" key="1">
    <source>
        <dbReference type="EMBL" id="PLR84775.1"/>
    </source>
</evidence>
<dbReference type="AlphaFoldDB" id="A0A2N5GPU9"/>
<comment type="caution">
    <text evidence="1">The sequence shown here is derived from an EMBL/GenBank/DDBJ whole genome shotgun (WGS) entry which is preliminary data.</text>
</comment>
<proteinExistence type="predicted"/>
<organism evidence="1 3">
    <name type="scientific">Bacillus canaveralius</name>
    <dbReference type="NCBI Taxonomy" id="1403243"/>
    <lineage>
        <taxon>Bacteria</taxon>
        <taxon>Bacillati</taxon>
        <taxon>Bacillota</taxon>
        <taxon>Bacilli</taxon>
        <taxon>Bacillales</taxon>
        <taxon>Bacillaceae</taxon>
        <taxon>Bacillus</taxon>
    </lineage>
</organism>
<keyword evidence="4" id="KW-1185">Reference proteome</keyword>
<reference evidence="1 3" key="1">
    <citation type="submission" date="2017-11" db="EMBL/GenBank/DDBJ databases">
        <title>Comparitive Functional Genomics of Dry Heat Resistant strains isolated from the Viking Spacecraft.</title>
        <authorList>
            <person name="Seuylemezian A."/>
            <person name="Cooper K."/>
            <person name="Vaishampayan P."/>
        </authorList>
    </citation>
    <scope>NUCLEOTIDE SEQUENCE [LARGE SCALE GENOMIC DNA]</scope>
    <source>
        <strain evidence="1 3">M4.6</strain>
    </source>
</reference>